<comment type="subcellular location">
    <subcellularLocation>
        <location evidence="1">Endomembrane system</location>
        <topology evidence="1">Peripheral membrane protein</topology>
    </subcellularLocation>
    <subcellularLocation>
        <location evidence="7">Endosome membrane</location>
        <topology evidence="7">Peripheral membrane protein</topology>
    </subcellularLocation>
</comment>
<dbReference type="SUPFAM" id="SSF48403">
    <property type="entry name" value="Ankyrin repeat"/>
    <property type="match status" value="1"/>
</dbReference>
<keyword evidence="3 7" id="KW-0479">Metal-binding</keyword>
<proteinExistence type="predicted"/>
<accession>A0A553Q6E3</accession>
<dbReference type="Proteomes" id="UP000316079">
    <property type="component" value="Unassembled WGS sequence"/>
</dbReference>
<gene>
    <name evidence="8" type="ORF">DNTS_015856</name>
</gene>
<keyword evidence="5 7" id="KW-0862">Zinc</keyword>
<evidence type="ECO:0000256" key="2">
    <source>
        <dbReference type="ARBA" id="ARBA00022468"/>
    </source>
</evidence>
<keyword evidence="7" id="KW-0040">ANK repeat</keyword>
<dbReference type="STRING" id="623744.A0A553Q6E3"/>
<evidence type="ECO:0000256" key="1">
    <source>
        <dbReference type="ARBA" id="ARBA00004184"/>
    </source>
</evidence>
<dbReference type="EMBL" id="SRMA01026279">
    <property type="protein sequence ID" value="TRY85499.1"/>
    <property type="molecule type" value="Genomic_DNA"/>
</dbReference>
<keyword evidence="6" id="KW-0472">Membrane</keyword>
<evidence type="ECO:0000256" key="5">
    <source>
        <dbReference type="ARBA" id="ARBA00022833"/>
    </source>
</evidence>
<comment type="function">
    <text evidence="7">GTPase-activating protein for the ADP ribosylation factor family.</text>
</comment>
<keyword evidence="9" id="KW-1185">Reference proteome</keyword>
<reference evidence="8 9" key="1">
    <citation type="journal article" date="2019" name="Sci. Data">
        <title>Hybrid genome assembly and annotation of Danionella translucida.</title>
        <authorList>
            <person name="Kadobianskyi M."/>
            <person name="Schulze L."/>
            <person name="Schuelke M."/>
            <person name="Judkewitz B."/>
        </authorList>
    </citation>
    <scope>NUCLEOTIDE SEQUENCE [LARGE SCALE GENOMIC DNA]</scope>
    <source>
        <strain evidence="8 9">Bolton</strain>
    </source>
</reference>
<dbReference type="GO" id="GO:0008270">
    <property type="term" value="F:zinc ion binding"/>
    <property type="evidence" value="ECO:0007669"/>
    <property type="project" value="UniProtKB-KW"/>
</dbReference>
<dbReference type="PANTHER" id="PTHR23180">
    <property type="entry name" value="CENTAURIN/ARF"/>
    <property type="match status" value="1"/>
</dbReference>
<protein>
    <recommendedName>
        <fullName evidence="7">Arf-GAP with coiled-coil, ANK repeat and PH domain-containing protein</fullName>
        <shortName evidence="7">Cnt-b</shortName>
    </recommendedName>
    <alternativeName>
        <fullName evidence="7">Centaurin-beta</fullName>
    </alternativeName>
</protein>
<dbReference type="OrthoDB" id="10070851at2759"/>
<evidence type="ECO:0000256" key="3">
    <source>
        <dbReference type="ARBA" id="ARBA00022723"/>
    </source>
</evidence>
<keyword evidence="2 7" id="KW-0343">GTPase activation</keyword>
<evidence type="ECO:0000256" key="4">
    <source>
        <dbReference type="ARBA" id="ARBA00022737"/>
    </source>
</evidence>
<dbReference type="GO" id="GO:0005096">
    <property type="term" value="F:GTPase activator activity"/>
    <property type="evidence" value="ECO:0007669"/>
    <property type="project" value="UniProtKB-KW"/>
</dbReference>
<evidence type="ECO:0000256" key="7">
    <source>
        <dbReference type="RuleBase" id="RU369028"/>
    </source>
</evidence>
<evidence type="ECO:0000256" key="6">
    <source>
        <dbReference type="ARBA" id="ARBA00023136"/>
    </source>
</evidence>
<keyword evidence="4 7" id="KW-0677">Repeat</keyword>
<comment type="domain">
    <text evidence="7">PH domain binds phospholipids including phosphatidic acid, phosphatidylinositol 3-phosphate, phosphatidylinositol 3,5-bisphosphate (PIP2) and phosphatidylinositol 3,4,5-trisphosphate (PIP3). May mediate protein binding to PIP2 or PIP3 containing membranes.</text>
</comment>
<comment type="caution">
    <text evidence="8">The sequence shown here is derived from an EMBL/GenBank/DDBJ whole genome shotgun (WGS) entry which is preliminary data.</text>
</comment>
<keyword evidence="7" id="KW-0863">Zinc-finger</keyword>
<comment type="domain">
    <text evidence="7">The BAR domain mediates homodimerization, it can neither bind membrane nor impart curvature, but instead requires the neighboring PH domain to achieve these functions.</text>
</comment>
<dbReference type="GO" id="GO:0010008">
    <property type="term" value="C:endosome membrane"/>
    <property type="evidence" value="ECO:0007669"/>
    <property type="project" value="UniProtKB-SubCell"/>
</dbReference>
<keyword evidence="7" id="KW-0967">Endosome</keyword>
<dbReference type="Gene3D" id="1.25.40.20">
    <property type="entry name" value="Ankyrin repeat-containing domain"/>
    <property type="match status" value="1"/>
</dbReference>
<dbReference type="InterPro" id="IPR045258">
    <property type="entry name" value="ACAP1/2/3-like"/>
</dbReference>
<dbReference type="InterPro" id="IPR036770">
    <property type="entry name" value="Ankyrin_rpt-contain_sf"/>
</dbReference>
<evidence type="ECO:0000313" key="9">
    <source>
        <dbReference type="Proteomes" id="UP000316079"/>
    </source>
</evidence>
<sequence length="99" mass="11083">MSPLDPQHQWVLPKQVSLLLKRGAKQNTVDADNRSPLSIAVEAANADIVTLLRLAKMTEEMRGSEDSGQPGYYSLSQSHTEQQYKKCIQEFIGVQLQEP</sequence>
<name>A0A553Q6E3_9TELE</name>
<comment type="activity regulation">
    <text evidence="7">GAP activity stimulated by phosphatidylinositol 4,5-bisphosphate (PIP2) and phosphatidic acid.</text>
</comment>
<evidence type="ECO:0000313" key="8">
    <source>
        <dbReference type="EMBL" id="TRY85499.1"/>
    </source>
</evidence>
<organism evidence="8 9">
    <name type="scientific">Danionella cerebrum</name>
    <dbReference type="NCBI Taxonomy" id="2873325"/>
    <lineage>
        <taxon>Eukaryota</taxon>
        <taxon>Metazoa</taxon>
        <taxon>Chordata</taxon>
        <taxon>Craniata</taxon>
        <taxon>Vertebrata</taxon>
        <taxon>Euteleostomi</taxon>
        <taxon>Actinopterygii</taxon>
        <taxon>Neopterygii</taxon>
        <taxon>Teleostei</taxon>
        <taxon>Ostariophysi</taxon>
        <taxon>Cypriniformes</taxon>
        <taxon>Danionidae</taxon>
        <taxon>Danioninae</taxon>
        <taxon>Danionella</taxon>
    </lineage>
</organism>
<dbReference type="PANTHER" id="PTHR23180:SF241">
    <property type="entry name" value="ARF-GAP WITH COILED-COIL, ANK REPEAT AND PH DOMAIN-CONTAINING PROTEIN 2"/>
    <property type="match status" value="1"/>
</dbReference>
<dbReference type="AlphaFoldDB" id="A0A553Q6E3"/>